<dbReference type="GeneID" id="109543113"/>
<dbReference type="PANTHER" id="PTHR13034">
    <property type="entry name" value="DYNACTIN P62 SUBUNIT"/>
    <property type="match status" value="1"/>
</dbReference>
<evidence type="ECO:0000256" key="6">
    <source>
        <dbReference type="ARBA" id="ARBA00022499"/>
    </source>
</evidence>
<keyword evidence="17" id="KW-1185">Reference proteome</keyword>
<dbReference type="CTD" id="35709"/>
<accession>A0AAR5Q4T0</accession>
<evidence type="ECO:0000256" key="4">
    <source>
        <dbReference type="ARBA" id="ARBA00004657"/>
    </source>
</evidence>
<dbReference type="EnsemblMetazoa" id="XM_019912657.1">
    <property type="protein sequence ID" value="XP_019768216.1"/>
    <property type="gene ID" value="LOC109543113"/>
</dbReference>
<dbReference type="KEGG" id="dpa:109543113"/>
<evidence type="ECO:0000256" key="2">
    <source>
        <dbReference type="ARBA" id="ARBA00004529"/>
    </source>
</evidence>
<keyword evidence="11" id="KW-0206">Cytoskeleton</keyword>
<dbReference type="RefSeq" id="XP_019768216.1">
    <property type="nucleotide sequence ID" value="XM_019912657.2"/>
</dbReference>
<dbReference type="InterPro" id="IPR008603">
    <property type="entry name" value="DCTN4"/>
</dbReference>
<evidence type="ECO:0000256" key="5">
    <source>
        <dbReference type="ARBA" id="ARBA00022490"/>
    </source>
</evidence>
<comment type="subcellular location">
    <subcellularLocation>
        <location evidence="3">Cytoplasm</location>
        <location evidence="3">Cell cortex</location>
    </subcellularLocation>
    <subcellularLocation>
        <location evidence="1">Cytoplasm</location>
        <location evidence="1">Cytoskeleton</location>
        <location evidence="1">Microtubule organizing center</location>
        <location evidence="1">Centrosome</location>
    </subcellularLocation>
    <subcellularLocation>
        <location evidence="2">Cytoplasm</location>
        <location evidence="2">Cytoskeleton</location>
        <location evidence="2">Stress fiber</location>
    </subcellularLocation>
    <subcellularLocation>
        <location evidence="4">Cytoplasm</location>
        <location evidence="4">Myofibril</location>
    </subcellularLocation>
</comment>
<comment type="subunit">
    <text evidence="14">Subunit of dynactin, a multiprotein complex part of a tripartite complex with dynein and a adapter, such as BICDL1, BICD2 or HOOK3. The dynactin complex is built around ACTR1A/ACTB filament and consists of an actin-related filament composed of a shoulder domain, a pointed end and a barbed end. Its length is defined by its flexible shoulder domain. The soulder is composed of 2 DCTN1 subunits, 4 DCTN2 and 2 DCTN3. The 4 DCNT2 (via N-terminus) bind the ACTR1A filament and act as molecular rulers to determine the length. The pointed end is important for binding dynein-dynactin cargo adapters. Consists of 4 subunits: ACTR10, DCNT4, DCTN5 and DCTN6. The barbed end is composed of a CAPZA1:CAPZB heterodimers, which binds ACTR1A/ACTB filament and dynactin and stabilizes dynactin. Interacts with ATP7B, but not ATP7A, in a copper-dependent manner. Interacts with ANK2; this interaction is required for localization at costameres. Interacts with N4BP2L1.</text>
</comment>
<dbReference type="GO" id="GO:0005938">
    <property type="term" value="C:cell cortex"/>
    <property type="evidence" value="ECO:0007669"/>
    <property type="project" value="UniProtKB-SubCell"/>
</dbReference>
<keyword evidence="6" id="KW-1017">Isopeptide bond</keyword>
<name>A0AAR5Q4T0_DENPD</name>
<dbReference type="Pfam" id="PF05502">
    <property type="entry name" value="Dynactin_p62"/>
    <property type="match status" value="2"/>
</dbReference>
<dbReference type="GO" id="GO:0005813">
    <property type="term" value="C:centrosome"/>
    <property type="evidence" value="ECO:0007669"/>
    <property type="project" value="UniProtKB-SubCell"/>
</dbReference>
<dbReference type="Proteomes" id="UP000019118">
    <property type="component" value="Unassembled WGS sequence"/>
</dbReference>
<keyword evidence="8" id="KW-0832">Ubl conjugation</keyword>
<sequence length="508" mass="57093">MSYITGPEVVSYACTCGLIKPLPKLYFCRHCSQIRCSFCVCSEVDSIFCGKCSENIPSAEATMKKNRCANCLICPSCQQELSTRIASKGPANPTDAKSPIKKTYYLSCYFCRWNSRDVGIPDQPSATGGWPQRDNVHSHRLQDVVDSYKQIMLSQKHKKEHDKKKKIGKFVSYTDRTGVTASALRKKIGIPDTPHALLKKPKMPEPAVASNDVDELPEHLITTPLNLMDITTVEQRLLQPESQPLTVDKLFPVRKQLSIKKSLRCRCCERNVSKPEFNPSSVKFKIQLFAYFHIPEVRIVSLSPLVEGVPSELILKFTNPTQHQTTITLLNLDLAEQENYVKELTVSEVAECLEHSLSLQSKQPGSLTSISVGSGSQPSSLLSLTPRQPSITVKPRKIEQHVNCDVEMPEGAFVLPPRDDAAEYDESSDVHNVEHDPKHVVWRKSNKAFIKLLVVPNANLQANQDVVCGFSMEHIYTNILVATMENKQPQKSHHRVRIFFNLGKITRE</sequence>
<evidence type="ECO:0000256" key="10">
    <source>
        <dbReference type="ARBA" id="ARBA00023054"/>
    </source>
</evidence>
<keyword evidence="9" id="KW-0007">Acetylation</keyword>
<dbReference type="GO" id="GO:0005869">
    <property type="term" value="C:dynactin complex"/>
    <property type="evidence" value="ECO:0007669"/>
    <property type="project" value="InterPro"/>
</dbReference>
<dbReference type="GO" id="GO:0030016">
    <property type="term" value="C:myofibril"/>
    <property type="evidence" value="ECO:0007669"/>
    <property type="project" value="UniProtKB-SubCell"/>
</dbReference>
<feature type="compositionally biased region" description="Low complexity" evidence="15">
    <location>
        <begin position="368"/>
        <end position="385"/>
    </location>
</feature>
<dbReference type="PANTHER" id="PTHR13034:SF2">
    <property type="entry name" value="DYNACTIN SUBUNIT 4"/>
    <property type="match status" value="1"/>
</dbReference>
<evidence type="ECO:0000256" key="7">
    <source>
        <dbReference type="ARBA" id="ARBA00022553"/>
    </source>
</evidence>
<evidence type="ECO:0000256" key="9">
    <source>
        <dbReference type="ARBA" id="ARBA00022990"/>
    </source>
</evidence>
<evidence type="ECO:0000256" key="14">
    <source>
        <dbReference type="ARBA" id="ARBA00093507"/>
    </source>
</evidence>
<keyword evidence="5" id="KW-0963">Cytoplasm</keyword>
<dbReference type="AlphaFoldDB" id="A0AAR5Q4T0"/>
<feature type="region of interest" description="Disordered" evidence="15">
    <location>
        <begin position="363"/>
        <end position="385"/>
    </location>
</feature>
<keyword evidence="10" id="KW-0175">Coiled coil</keyword>
<dbReference type="EnsemblMetazoa" id="XM_019912658.1">
    <property type="protein sequence ID" value="XP_019768217.1"/>
    <property type="gene ID" value="LOC109543113"/>
</dbReference>
<reference evidence="16" key="2">
    <citation type="submission" date="2024-08" db="UniProtKB">
        <authorList>
            <consortium name="EnsemblMetazoa"/>
        </authorList>
    </citation>
    <scope>IDENTIFICATION</scope>
</reference>
<keyword evidence="7" id="KW-0597">Phosphoprotein</keyword>
<reference evidence="17" key="1">
    <citation type="journal article" date="2013" name="Genome Biol.">
        <title>Draft genome of the mountain pine beetle, Dendroctonus ponderosae Hopkins, a major forest pest.</title>
        <authorList>
            <person name="Keeling C.I."/>
            <person name="Yuen M.M."/>
            <person name="Liao N.Y."/>
            <person name="Docking T.R."/>
            <person name="Chan S.K."/>
            <person name="Taylor G.A."/>
            <person name="Palmquist D.L."/>
            <person name="Jackman S.D."/>
            <person name="Nguyen A."/>
            <person name="Li M."/>
            <person name="Henderson H."/>
            <person name="Janes J.K."/>
            <person name="Zhao Y."/>
            <person name="Pandoh P."/>
            <person name="Moore R."/>
            <person name="Sperling F.A."/>
            <person name="Huber D.P."/>
            <person name="Birol I."/>
            <person name="Jones S.J."/>
            <person name="Bohlmann J."/>
        </authorList>
    </citation>
    <scope>NUCLEOTIDE SEQUENCE</scope>
</reference>
<protein>
    <recommendedName>
        <fullName evidence="13">Dynactin subunit 4</fullName>
    </recommendedName>
</protein>
<evidence type="ECO:0000313" key="16">
    <source>
        <dbReference type="EnsemblMetazoa" id="XP_019768217.1"/>
    </source>
</evidence>
<organism evidence="16 17">
    <name type="scientific">Dendroctonus ponderosae</name>
    <name type="common">Mountain pine beetle</name>
    <dbReference type="NCBI Taxonomy" id="77166"/>
    <lineage>
        <taxon>Eukaryota</taxon>
        <taxon>Metazoa</taxon>
        <taxon>Ecdysozoa</taxon>
        <taxon>Arthropoda</taxon>
        <taxon>Hexapoda</taxon>
        <taxon>Insecta</taxon>
        <taxon>Pterygota</taxon>
        <taxon>Neoptera</taxon>
        <taxon>Endopterygota</taxon>
        <taxon>Coleoptera</taxon>
        <taxon>Polyphaga</taxon>
        <taxon>Cucujiformia</taxon>
        <taxon>Curculionidae</taxon>
        <taxon>Scolytinae</taxon>
        <taxon>Dendroctonus</taxon>
    </lineage>
</organism>
<evidence type="ECO:0000313" key="17">
    <source>
        <dbReference type="Proteomes" id="UP000019118"/>
    </source>
</evidence>
<evidence type="ECO:0000256" key="1">
    <source>
        <dbReference type="ARBA" id="ARBA00004300"/>
    </source>
</evidence>
<proteinExistence type="inferred from homology"/>
<evidence type="ECO:0000256" key="11">
    <source>
        <dbReference type="ARBA" id="ARBA00023212"/>
    </source>
</evidence>
<comment type="similarity">
    <text evidence="12">Belongs to the dynactin subunit 4 family.</text>
</comment>
<evidence type="ECO:0000256" key="15">
    <source>
        <dbReference type="SAM" id="MobiDB-lite"/>
    </source>
</evidence>
<evidence type="ECO:0000256" key="13">
    <source>
        <dbReference type="ARBA" id="ARBA00034864"/>
    </source>
</evidence>
<evidence type="ECO:0000256" key="12">
    <source>
        <dbReference type="ARBA" id="ARBA00034776"/>
    </source>
</evidence>
<evidence type="ECO:0000256" key="8">
    <source>
        <dbReference type="ARBA" id="ARBA00022843"/>
    </source>
</evidence>
<dbReference type="GO" id="GO:0001725">
    <property type="term" value="C:stress fiber"/>
    <property type="evidence" value="ECO:0007669"/>
    <property type="project" value="UniProtKB-SubCell"/>
</dbReference>
<evidence type="ECO:0000256" key="3">
    <source>
        <dbReference type="ARBA" id="ARBA00004544"/>
    </source>
</evidence>